<gene>
    <name evidence="1" type="ORF">J2T07_003097</name>
</gene>
<reference evidence="1 2" key="1">
    <citation type="submission" date="2023-07" db="EMBL/GenBank/DDBJ databases">
        <title>Sorghum-associated microbial communities from plants grown in Nebraska, USA.</title>
        <authorList>
            <person name="Schachtman D."/>
        </authorList>
    </citation>
    <scope>NUCLEOTIDE SEQUENCE [LARGE SCALE GENOMIC DNA]</scope>
    <source>
        <strain evidence="1 2">CC60</strain>
    </source>
</reference>
<proteinExistence type="predicted"/>
<dbReference type="Gene3D" id="3.10.20.30">
    <property type="match status" value="1"/>
</dbReference>
<dbReference type="RefSeq" id="WP_306850982.1">
    <property type="nucleotide sequence ID" value="NZ_JAUSSK010000004.1"/>
</dbReference>
<dbReference type="Pfam" id="PF02597">
    <property type="entry name" value="ThiS"/>
    <property type="match status" value="1"/>
</dbReference>
<dbReference type="SUPFAM" id="SSF54285">
    <property type="entry name" value="MoaD/ThiS"/>
    <property type="match status" value="1"/>
</dbReference>
<comment type="caution">
    <text evidence="1">The sequence shown here is derived from an EMBL/GenBank/DDBJ whole genome shotgun (WGS) entry which is preliminary data.</text>
</comment>
<protein>
    <submittedName>
        <fullName evidence="1">Sulfur carrier protein</fullName>
    </submittedName>
</protein>
<dbReference type="NCBIfam" id="TIGR01683">
    <property type="entry name" value="thiS"/>
    <property type="match status" value="1"/>
</dbReference>
<dbReference type="EMBL" id="JAUSSK010000004">
    <property type="protein sequence ID" value="MDQ0010891.1"/>
    <property type="molecule type" value="Genomic_DNA"/>
</dbReference>
<evidence type="ECO:0000313" key="2">
    <source>
        <dbReference type="Proteomes" id="UP001237737"/>
    </source>
</evidence>
<dbReference type="InterPro" id="IPR010035">
    <property type="entry name" value="Thi_S"/>
</dbReference>
<organism evidence="1 2">
    <name type="scientific">Luteibacter jiangsuensis</name>
    <dbReference type="NCBI Taxonomy" id="637577"/>
    <lineage>
        <taxon>Bacteria</taxon>
        <taxon>Pseudomonadati</taxon>
        <taxon>Pseudomonadota</taxon>
        <taxon>Gammaproteobacteria</taxon>
        <taxon>Lysobacterales</taxon>
        <taxon>Rhodanobacteraceae</taxon>
        <taxon>Luteibacter</taxon>
    </lineage>
</organism>
<dbReference type="CDD" id="cd00565">
    <property type="entry name" value="Ubl_ThiS"/>
    <property type="match status" value="1"/>
</dbReference>
<dbReference type="Proteomes" id="UP001237737">
    <property type="component" value="Unassembled WGS sequence"/>
</dbReference>
<name>A0ABT9T0V5_9GAMM</name>
<keyword evidence="2" id="KW-1185">Reference proteome</keyword>
<dbReference type="PANTHER" id="PTHR34472:SF1">
    <property type="entry name" value="SULFUR CARRIER PROTEIN THIS"/>
    <property type="match status" value="1"/>
</dbReference>
<evidence type="ECO:0000313" key="1">
    <source>
        <dbReference type="EMBL" id="MDQ0010891.1"/>
    </source>
</evidence>
<dbReference type="InterPro" id="IPR003749">
    <property type="entry name" value="ThiS/MoaD-like"/>
</dbReference>
<dbReference type="InterPro" id="IPR016155">
    <property type="entry name" value="Mopterin_synth/thiamin_S_b"/>
</dbReference>
<accession>A0ABT9T0V5</accession>
<sequence>MLITLNGDARECAPGTSVSALLDAAGYAGKRVAVEVNLEIVPRSAHPTHLLAEGDRVEIVHAIGGG</sequence>
<dbReference type="InterPro" id="IPR012675">
    <property type="entry name" value="Beta-grasp_dom_sf"/>
</dbReference>
<dbReference type="PANTHER" id="PTHR34472">
    <property type="entry name" value="SULFUR CARRIER PROTEIN THIS"/>
    <property type="match status" value="1"/>
</dbReference>